<dbReference type="Pfam" id="PF13476">
    <property type="entry name" value="AAA_23"/>
    <property type="match status" value="1"/>
</dbReference>
<keyword evidence="3" id="KW-1185">Reference proteome</keyword>
<dbReference type="OrthoDB" id="9815944at2"/>
<organism evidence="2 3">
    <name type="scientific">Acinetobacter gandensis</name>
    <dbReference type="NCBI Taxonomy" id="1443941"/>
    <lineage>
        <taxon>Bacteria</taxon>
        <taxon>Pseudomonadati</taxon>
        <taxon>Pseudomonadota</taxon>
        <taxon>Gammaproteobacteria</taxon>
        <taxon>Moraxellales</taxon>
        <taxon>Moraxellaceae</taxon>
        <taxon>Acinetobacter</taxon>
    </lineage>
</organism>
<evidence type="ECO:0000259" key="1">
    <source>
        <dbReference type="Pfam" id="PF13476"/>
    </source>
</evidence>
<gene>
    <name evidence="2" type="ORF">A9J31_02460</name>
</gene>
<dbReference type="EMBL" id="LZDS01000012">
    <property type="protein sequence ID" value="OBX29168.1"/>
    <property type="molecule type" value="Genomic_DNA"/>
</dbReference>
<name>A0A1A7RCJ8_9GAMM</name>
<dbReference type="STRING" id="1443941.A9J31_02460"/>
<keyword evidence="2" id="KW-0067">ATP-binding</keyword>
<dbReference type="GO" id="GO:0006302">
    <property type="term" value="P:double-strand break repair"/>
    <property type="evidence" value="ECO:0007669"/>
    <property type="project" value="InterPro"/>
</dbReference>
<dbReference type="Proteomes" id="UP000185753">
    <property type="component" value="Unassembled WGS sequence"/>
</dbReference>
<dbReference type="GO" id="GO:0005524">
    <property type="term" value="F:ATP binding"/>
    <property type="evidence" value="ECO:0007669"/>
    <property type="project" value="UniProtKB-KW"/>
</dbReference>
<protein>
    <submittedName>
        <fullName evidence="2">ATP-binding protein</fullName>
    </submittedName>
</protein>
<evidence type="ECO:0000313" key="3">
    <source>
        <dbReference type="Proteomes" id="UP000185753"/>
    </source>
</evidence>
<feature type="domain" description="Rad50/SbcC-type AAA" evidence="1">
    <location>
        <begin position="6"/>
        <end position="261"/>
    </location>
</feature>
<dbReference type="SUPFAM" id="SSF52540">
    <property type="entry name" value="P-loop containing nucleoside triphosphate hydrolases"/>
    <property type="match status" value="1"/>
</dbReference>
<dbReference type="GO" id="GO:0016887">
    <property type="term" value="F:ATP hydrolysis activity"/>
    <property type="evidence" value="ECO:0007669"/>
    <property type="project" value="InterPro"/>
</dbReference>
<dbReference type="Gene3D" id="3.40.50.300">
    <property type="entry name" value="P-loop containing nucleotide triphosphate hydrolases"/>
    <property type="match status" value="1"/>
</dbReference>
<comment type="caution">
    <text evidence="2">The sequence shown here is derived from an EMBL/GenBank/DDBJ whole genome shotgun (WGS) entry which is preliminary data.</text>
</comment>
<dbReference type="InterPro" id="IPR038729">
    <property type="entry name" value="Rad50/SbcC_AAA"/>
</dbReference>
<proteinExistence type="predicted"/>
<sequence length="470" mass="53840">MKIDSIQLKHTLHFTDIKLNFNYHDLPITLILGDQGSGKTSLLRFSYQALTWFAARYKDLRTAGVVMLDQDIMLARLQSKLDIQVHFPEEIGSFQPSSDQREIDPQACSWQLYKTLNSQAVGISKVETQQLESMVSLYQKALKADPLLGLPLIAYYPAERFVNDVNILNKNNPAIFQAAHAYEISAIPFTTFIRFFEWFREISDIENAQSAQLIQDLLNHKSAVQEQSNETTGFFSQKLMQAQADLHAPALRSLKQALQIVLPEISNIYLQYHPKLQMMVTYQGKEMLFQQLSNSIRNLVALVGDIVRRICLLNPHSLYPCQEGDGILLIDAIDHQLDQNMAQSILTRLNEAFPRLQIIATGNRPELLEQASRFQCLHLVNKKLNRIEPEKMQETYEQIYQQLKLDQVDHIEAKENDDKAASVELKEPQHSTENLQNILQQIQTQLSESQQQELIRLLTQAGDQTTPQTL</sequence>
<evidence type="ECO:0000313" key="2">
    <source>
        <dbReference type="EMBL" id="OBX29168.1"/>
    </source>
</evidence>
<dbReference type="AlphaFoldDB" id="A0A1A7RCJ8"/>
<dbReference type="InterPro" id="IPR027417">
    <property type="entry name" value="P-loop_NTPase"/>
</dbReference>
<keyword evidence="2" id="KW-0547">Nucleotide-binding</keyword>
<accession>A0A1A7RCJ8</accession>
<reference evidence="3" key="1">
    <citation type="submission" date="2016-06" db="EMBL/GenBank/DDBJ databases">
        <authorList>
            <person name="Radolfova-Krizova L."/>
            <person name="Nemec A."/>
        </authorList>
    </citation>
    <scope>NUCLEOTIDE SEQUENCE [LARGE SCALE GENOMIC DNA]</scope>
    <source>
        <strain evidence="3">ANC 4275</strain>
    </source>
</reference>
<dbReference type="RefSeq" id="WP_067763045.1">
    <property type="nucleotide sequence ID" value="NZ_LZDS01000012.1"/>
</dbReference>